<dbReference type="EMBL" id="UINC01018078">
    <property type="protein sequence ID" value="SVA75588.1"/>
    <property type="molecule type" value="Genomic_DNA"/>
</dbReference>
<evidence type="ECO:0000313" key="1">
    <source>
        <dbReference type="EMBL" id="SVA75588.1"/>
    </source>
</evidence>
<proteinExistence type="predicted"/>
<accession>A0A381YEU9</accession>
<organism evidence="1">
    <name type="scientific">marine metagenome</name>
    <dbReference type="NCBI Taxonomy" id="408172"/>
    <lineage>
        <taxon>unclassified sequences</taxon>
        <taxon>metagenomes</taxon>
        <taxon>ecological metagenomes</taxon>
    </lineage>
</organism>
<sequence length="75" mass="8471">MAAGLWSVYGLGPPIRVSELIIQRIYQPDPPTHLNPDNQNRADLSLLRPPIVITIKNWYGNIKPVFHRLRLSASA</sequence>
<reference evidence="1" key="1">
    <citation type="submission" date="2018-05" db="EMBL/GenBank/DDBJ databases">
        <authorList>
            <person name="Lanie J.A."/>
            <person name="Ng W.-L."/>
            <person name="Kazmierczak K.M."/>
            <person name="Andrzejewski T.M."/>
            <person name="Davidsen T.M."/>
            <person name="Wayne K.J."/>
            <person name="Tettelin H."/>
            <person name="Glass J.I."/>
            <person name="Rusch D."/>
            <person name="Podicherti R."/>
            <person name="Tsui H.-C.T."/>
            <person name="Winkler M.E."/>
        </authorList>
    </citation>
    <scope>NUCLEOTIDE SEQUENCE</scope>
</reference>
<dbReference type="AlphaFoldDB" id="A0A381YEU9"/>
<gene>
    <name evidence="1" type="ORF">METZ01_LOCUS128442</name>
</gene>
<protein>
    <submittedName>
        <fullName evidence="1">Uncharacterized protein</fullName>
    </submittedName>
</protein>
<name>A0A381YEU9_9ZZZZ</name>